<name>A0ABR8FWY8_9NOSO</name>
<keyword evidence="3" id="KW-1185">Reference proteome</keyword>
<comment type="caution">
    <text evidence="2">The sequence shown here is derived from an EMBL/GenBank/DDBJ whole genome shotgun (WGS) entry which is preliminary data.</text>
</comment>
<dbReference type="Proteomes" id="UP000603457">
    <property type="component" value="Unassembled WGS sequence"/>
</dbReference>
<feature type="domain" description="DUF5615" evidence="1">
    <location>
        <begin position="1"/>
        <end position="110"/>
    </location>
</feature>
<dbReference type="RefSeq" id="WP_190968254.1">
    <property type="nucleotide sequence ID" value="NZ_JACJTB010000016.1"/>
</dbReference>
<dbReference type="EMBL" id="JACJTB010000016">
    <property type="protein sequence ID" value="MBD2595460.1"/>
    <property type="molecule type" value="Genomic_DNA"/>
</dbReference>
<accession>A0ABR8FWY8</accession>
<gene>
    <name evidence="2" type="ORF">H6G74_14125</name>
</gene>
<dbReference type="InterPro" id="IPR041049">
    <property type="entry name" value="DUF5615"/>
</dbReference>
<evidence type="ECO:0000313" key="3">
    <source>
        <dbReference type="Proteomes" id="UP000603457"/>
    </source>
</evidence>
<sequence>MKLLLDQGLPLSAATLLRNEGIDTIHVGEIGLSTAEDTEIIQKAREEKRIVVTLDADFHTLLAINELDAPSVIRIRIERLRAQALKDLLFRILDECDEELKQGAAITVEPSRIRIRRLPLLPDV</sequence>
<dbReference type="Pfam" id="PF18480">
    <property type="entry name" value="DUF5615"/>
    <property type="match status" value="1"/>
</dbReference>
<reference evidence="2 3" key="1">
    <citation type="journal article" date="2020" name="ISME J.">
        <title>Comparative genomics reveals insights into cyanobacterial evolution and habitat adaptation.</title>
        <authorList>
            <person name="Chen M.Y."/>
            <person name="Teng W.K."/>
            <person name="Zhao L."/>
            <person name="Hu C.X."/>
            <person name="Zhou Y.K."/>
            <person name="Han B.P."/>
            <person name="Song L.R."/>
            <person name="Shu W.S."/>
        </authorList>
    </citation>
    <scope>NUCLEOTIDE SEQUENCE [LARGE SCALE GENOMIC DNA]</scope>
    <source>
        <strain evidence="2 3">FACHB-130</strain>
    </source>
</reference>
<proteinExistence type="predicted"/>
<evidence type="ECO:0000259" key="1">
    <source>
        <dbReference type="Pfam" id="PF18480"/>
    </source>
</evidence>
<organism evidence="2 3">
    <name type="scientific">Nostoc spongiaeforme FACHB-130</name>
    <dbReference type="NCBI Taxonomy" id="1357510"/>
    <lineage>
        <taxon>Bacteria</taxon>
        <taxon>Bacillati</taxon>
        <taxon>Cyanobacteriota</taxon>
        <taxon>Cyanophyceae</taxon>
        <taxon>Nostocales</taxon>
        <taxon>Nostocaceae</taxon>
        <taxon>Nostoc</taxon>
    </lineage>
</organism>
<evidence type="ECO:0000313" key="2">
    <source>
        <dbReference type="EMBL" id="MBD2595460.1"/>
    </source>
</evidence>
<protein>
    <submittedName>
        <fullName evidence="2">DUF5615 family PIN-like protein</fullName>
    </submittedName>
</protein>